<accession>A0A8S8XCW0</accession>
<feature type="signal peptide" evidence="2">
    <location>
        <begin position="1"/>
        <end position="23"/>
    </location>
</feature>
<feature type="region of interest" description="Disordered" evidence="1">
    <location>
        <begin position="50"/>
        <end position="82"/>
    </location>
</feature>
<feature type="compositionally biased region" description="Basic and acidic residues" evidence="1">
    <location>
        <begin position="50"/>
        <end position="63"/>
    </location>
</feature>
<reference evidence="3" key="1">
    <citation type="submission" date="2021-02" db="EMBL/GenBank/DDBJ databases">
        <title>Genome sequence of Rhodospirillales sp. strain TMPK1 isolated from soil.</title>
        <authorList>
            <person name="Nakai R."/>
            <person name="Kusada H."/>
            <person name="Tamaki H."/>
        </authorList>
    </citation>
    <scope>NUCLEOTIDE SEQUENCE</scope>
    <source>
        <strain evidence="3">TMPK1</strain>
    </source>
</reference>
<dbReference type="Proteomes" id="UP000681075">
    <property type="component" value="Unassembled WGS sequence"/>
</dbReference>
<feature type="chain" id="PRO_5035878271" description="Phosphate starvation-inducible protein PsiF" evidence="2">
    <location>
        <begin position="24"/>
        <end position="82"/>
    </location>
</feature>
<organism evidence="3 4">
    <name type="scientific">Roseiterribacter gracilis</name>
    <dbReference type="NCBI Taxonomy" id="2812848"/>
    <lineage>
        <taxon>Bacteria</taxon>
        <taxon>Pseudomonadati</taxon>
        <taxon>Pseudomonadota</taxon>
        <taxon>Alphaproteobacteria</taxon>
        <taxon>Rhodospirillales</taxon>
        <taxon>Roseiterribacteraceae</taxon>
        <taxon>Roseiterribacter</taxon>
    </lineage>
</organism>
<keyword evidence="2" id="KW-0732">Signal</keyword>
<gene>
    <name evidence="3" type="ORF">TMPK1_13440</name>
</gene>
<dbReference type="AlphaFoldDB" id="A0A8S8XCW0"/>
<proteinExistence type="predicted"/>
<keyword evidence="4" id="KW-1185">Reference proteome</keyword>
<evidence type="ECO:0000256" key="1">
    <source>
        <dbReference type="SAM" id="MobiDB-lite"/>
    </source>
</evidence>
<evidence type="ECO:0000256" key="2">
    <source>
        <dbReference type="SAM" id="SignalP"/>
    </source>
</evidence>
<name>A0A8S8XCW0_9PROT</name>
<evidence type="ECO:0000313" key="4">
    <source>
        <dbReference type="Proteomes" id="UP000681075"/>
    </source>
</evidence>
<protein>
    <recommendedName>
        <fullName evidence="5">Phosphate starvation-inducible protein PsiF</fullName>
    </recommendedName>
</protein>
<evidence type="ECO:0000313" key="3">
    <source>
        <dbReference type="EMBL" id="GIL39107.1"/>
    </source>
</evidence>
<evidence type="ECO:0008006" key="5">
    <source>
        <dbReference type="Google" id="ProtNLM"/>
    </source>
</evidence>
<dbReference type="RefSeq" id="WP_420242205.1">
    <property type="nucleotide sequence ID" value="NZ_BOPV01000001.1"/>
</dbReference>
<sequence length="82" mass="8632">MRQTLAAIMFVAAASLLSGSALAQKIDANGRCHGADGKFAKMEVCKPPEKAADAPKQCRDKTSKKFAKCDAPNTEPVPAKAK</sequence>
<comment type="caution">
    <text evidence="3">The sequence shown here is derived from an EMBL/GenBank/DDBJ whole genome shotgun (WGS) entry which is preliminary data.</text>
</comment>
<dbReference type="EMBL" id="BOPV01000001">
    <property type="protein sequence ID" value="GIL39107.1"/>
    <property type="molecule type" value="Genomic_DNA"/>
</dbReference>